<reference evidence="1 2" key="1">
    <citation type="submission" date="2023-08" db="EMBL/GenBank/DDBJ databases">
        <authorList>
            <person name="Park J.-S."/>
        </authorList>
    </citation>
    <scope>NUCLEOTIDE SEQUENCE [LARGE SCALE GENOMIC DNA]</scope>
    <source>
        <strain evidence="1 2">2205SS18-9</strain>
    </source>
</reference>
<dbReference type="SUPFAM" id="SSF56059">
    <property type="entry name" value="Glutathione synthetase ATP-binding domain-like"/>
    <property type="match status" value="1"/>
</dbReference>
<dbReference type="InterPro" id="IPR026838">
    <property type="entry name" value="YheC/D"/>
</dbReference>
<name>A0ABT9IYL1_9BACL</name>
<comment type="caution">
    <text evidence="1">The sequence shown here is derived from an EMBL/GenBank/DDBJ whole genome shotgun (WGS) entry which is preliminary data.</text>
</comment>
<dbReference type="Pfam" id="PF14398">
    <property type="entry name" value="ATPgrasp_YheCD"/>
    <property type="match status" value="1"/>
</dbReference>
<organism evidence="1 2">
    <name type="scientific">Chengkuizengella axinellae</name>
    <dbReference type="NCBI Taxonomy" id="3064388"/>
    <lineage>
        <taxon>Bacteria</taxon>
        <taxon>Bacillati</taxon>
        <taxon>Bacillota</taxon>
        <taxon>Bacilli</taxon>
        <taxon>Bacillales</taxon>
        <taxon>Paenibacillaceae</taxon>
        <taxon>Chengkuizengella</taxon>
    </lineage>
</organism>
<keyword evidence="2" id="KW-1185">Reference proteome</keyword>
<dbReference type="RefSeq" id="WP_305991709.1">
    <property type="nucleotide sequence ID" value="NZ_JAVAMP010000003.1"/>
</dbReference>
<evidence type="ECO:0000313" key="2">
    <source>
        <dbReference type="Proteomes" id="UP001231941"/>
    </source>
</evidence>
<dbReference type="Proteomes" id="UP001231941">
    <property type="component" value="Unassembled WGS sequence"/>
</dbReference>
<protein>
    <submittedName>
        <fullName evidence="1">YheC/YheD family protein</fullName>
    </submittedName>
</protein>
<accession>A0ABT9IYL1</accession>
<evidence type="ECO:0000313" key="1">
    <source>
        <dbReference type="EMBL" id="MDP5274398.1"/>
    </source>
</evidence>
<dbReference type="EMBL" id="JAVAMP010000003">
    <property type="protein sequence ID" value="MDP5274398.1"/>
    <property type="molecule type" value="Genomic_DNA"/>
</dbReference>
<sequence>MNSHTMGIMVTDLNTATSNKDQTFYKNLCKFGQKLKITIFIFAINQINWEENLVVGAIYTKNEKWIKKFYSIPSLIYDRCFFKTKEQYLLYRTQLKKLFMLQKVQFLGNRLMDKWSVFHVLKSEPFMKKYLPKTELYHNPWKLQQTFLNQKQFILKPISGSQGKGILHVEKQIHMKNDQEKSSNQESYVVKGRDKKNNCINITYNDFRSFVKHIQSFIHNRKYIIQEYLHLKTTSNTTFDIRALVQKNGSGEWQFTGMGVRCGQDGSLTSNLHGGGFVKEVHPFLIKEYGEESAFNMIQEINEINRKLPHILENHFGRLSELGIDFGIDLSGNIWFLEANSKPGRSIFNSFKDSSLKKTSVQLPIYYAQYLLKQQLGG</sequence>
<proteinExistence type="predicted"/>
<gene>
    <name evidence="1" type="ORF">Q5Y73_09775</name>
</gene>
<dbReference type="Gene3D" id="3.30.470.20">
    <property type="entry name" value="ATP-grasp fold, B domain"/>
    <property type="match status" value="1"/>
</dbReference>